<name>A0ABV4CUK4_9BACT</name>
<dbReference type="InterPro" id="IPR025714">
    <property type="entry name" value="Methyltranfer_dom"/>
</dbReference>
<evidence type="ECO:0000259" key="3">
    <source>
        <dbReference type="Pfam" id="PF22013"/>
    </source>
</evidence>
<evidence type="ECO:0000313" key="4">
    <source>
        <dbReference type="EMBL" id="MEY8245055.1"/>
    </source>
</evidence>
<accession>A0ABV4CUK4</accession>
<dbReference type="Pfam" id="PF18096">
    <property type="entry name" value="Thump_like"/>
    <property type="match status" value="1"/>
</dbReference>
<comment type="caution">
    <text evidence="4">The sequence shown here is derived from an EMBL/GenBank/DDBJ whole genome shotgun (WGS) entry which is preliminary data.</text>
</comment>
<dbReference type="GO" id="GO:0008168">
    <property type="term" value="F:methyltransferase activity"/>
    <property type="evidence" value="ECO:0007669"/>
    <property type="project" value="UniProtKB-KW"/>
</dbReference>
<dbReference type="GO" id="GO:0032259">
    <property type="term" value="P:methylation"/>
    <property type="evidence" value="ECO:0007669"/>
    <property type="project" value="UniProtKB-KW"/>
</dbReference>
<evidence type="ECO:0000259" key="2">
    <source>
        <dbReference type="Pfam" id="PF18096"/>
    </source>
</evidence>
<dbReference type="Gene3D" id="3.40.50.150">
    <property type="entry name" value="Vaccinia Virus protein VP39"/>
    <property type="match status" value="1"/>
</dbReference>
<keyword evidence="5" id="KW-1185">Reference proteome</keyword>
<reference evidence="4 5" key="1">
    <citation type="submission" date="2024-03" db="EMBL/GenBank/DDBJ databases">
        <title>Mouse gut bacterial collection (mGBC) of GemPharmatech.</title>
        <authorList>
            <person name="He Y."/>
            <person name="Dong L."/>
            <person name="Wu D."/>
            <person name="Gao X."/>
            <person name="Lin Z."/>
        </authorList>
    </citation>
    <scope>NUCLEOTIDE SEQUENCE [LARGE SCALE GENOMIC DNA]</scope>
    <source>
        <strain evidence="4 5">54-13</strain>
    </source>
</reference>
<dbReference type="InterPro" id="IPR041497">
    <property type="entry name" value="Thump-like"/>
</dbReference>
<feature type="domain" description="THUMP-like" evidence="2">
    <location>
        <begin position="323"/>
        <end position="392"/>
    </location>
</feature>
<dbReference type="CDD" id="cd02440">
    <property type="entry name" value="AdoMet_MTases"/>
    <property type="match status" value="1"/>
</dbReference>
<dbReference type="Pfam" id="PF13847">
    <property type="entry name" value="Methyltransf_31"/>
    <property type="match status" value="1"/>
</dbReference>
<gene>
    <name evidence="4" type="ORF">AAK873_05410</name>
</gene>
<dbReference type="Proteomes" id="UP001565200">
    <property type="component" value="Unassembled WGS sequence"/>
</dbReference>
<keyword evidence="4" id="KW-0808">Transferase</keyword>
<evidence type="ECO:0000259" key="1">
    <source>
        <dbReference type="Pfam" id="PF13847"/>
    </source>
</evidence>
<evidence type="ECO:0000313" key="5">
    <source>
        <dbReference type="Proteomes" id="UP001565200"/>
    </source>
</evidence>
<keyword evidence="4" id="KW-0489">Methyltransferase</keyword>
<feature type="domain" description="Methyltransferase" evidence="1">
    <location>
        <begin position="88"/>
        <end position="175"/>
    </location>
</feature>
<dbReference type="Gene3D" id="1.10.10.1110">
    <property type="entry name" value="Methyltransferase PG1098, N-terminal domain"/>
    <property type="match status" value="1"/>
</dbReference>
<dbReference type="InterPro" id="IPR029063">
    <property type="entry name" value="SAM-dependent_MTases_sf"/>
</dbReference>
<sequence>MCSEYDNDEFWEWVHANSDNDPVKLRLKWQGKLPWANLAILQIECRRKSRKKLAEELTCPTFFFPTALSAEQCTSDILADFHASLIAPGCTMLDLTCGLGIDVYHAARRASEVTAVDMNPEITGAVRHNAAALGHDNITAVTADCREFIKSTDKHYDIVFIDPARRGTNGERRYRLTDCSPDVTSMLDDIAAVADRLILKASPMLDITQVLRELPHTTDIYVTGTSTECKEIVADVIFDNKHTSEPVIHVMTPMYDFSFTQSEEASATPDYDLPVAGEYLYEPGAAVMKAAPFKLLSQRYGLKKLHPNTHLYHSAARIADFPGETWHIDRVADFSSHEIKTISRQYDRLNIATRNFDMPADTLRKKLKVKDGGAQRLIAATLADNSKAMLLLSPP</sequence>
<protein>
    <submittedName>
        <fullName evidence="4">Methyltransferase domain-containing protein</fullName>
    </submittedName>
</protein>
<organism evidence="4 5">
    <name type="scientific">Heminiphilus faecis</name>
    <dbReference type="NCBI Taxonomy" id="2601703"/>
    <lineage>
        <taxon>Bacteria</taxon>
        <taxon>Pseudomonadati</taxon>
        <taxon>Bacteroidota</taxon>
        <taxon>Bacteroidia</taxon>
        <taxon>Bacteroidales</taxon>
        <taxon>Muribaculaceae</taxon>
        <taxon>Heminiphilus</taxon>
    </lineage>
</organism>
<dbReference type="RefSeq" id="WP_369863311.1">
    <property type="nucleotide sequence ID" value="NZ_JBCLPP010000011.1"/>
</dbReference>
<proteinExistence type="predicted"/>
<dbReference type="EMBL" id="JBCLPP010000011">
    <property type="protein sequence ID" value="MEY8245055.1"/>
    <property type="molecule type" value="Genomic_DNA"/>
</dbReference>
<dbReference type="InterPro" id="IPR054168">
    <property type="entry name" value="PG_1098_Fer"/>
</dbReference>
<dbReference type="PANTHER" id="PTHR14741:SF32">
    <property type="entry name" value="TRIMETHYLGUANOSINE SYNTHASE"/>
    <property type="match status" value="1"/>
</dbReference>
<dbReference type="PANTHER" id="PTHR14741">
    <property type="entry name" value="S-ADENOSYLMETHIONINE-DEPENDENT METHYLTRANSFERASE RELATED"/>
    <property type="match status" value="1"/>
</dbReference>
<dbReference type="SUPFAM" id="SSF53335">
    <property type="entry name" value="S-adenosyl-L-methionine-dependent methyltransferases"/>
    <property type="match status" value="1"/>
</dbReference>
<dbReference type="Pfam" id="PF22013">
    <property type="entry name" value="PG_1098_Fer"/>
    <property type="match status" value="1"/>
</dbReference>
<feature type="domain" description="PG-1098 ferredoxin-like" evidence="3">
    <location>
        <begin position="279"/>
        <end position="322"/>
    </location>
</feature>